<proteinExistence type="predicted"/>
<dbReference type="SUPFAM" id="SSF56059">
    <property type="entry name" value="Glutathione synthetase ATP-binding domain-like"/>
    <property type="match status" value="1"/>
</dbReference>
<accession>A0A1G5FGS1</accession>
<dbReference type="InterPro" id="IPR048764">
    <property type="entry name" value="PylC_N"/>
</dbReference>
<dbReference type="OrthoDB" id="650389at2"/>
<gene>
    <name evidence="2" type="ORF">SAMN02927903_01289</name>
</gene>
<dbReference type="Proteomes" id="UP000199354">
    <property type="component" value="Unassembled WGS sequence"/>
</dbReference>
<dbReference type="EMBL" id="FMVF01000005">
    <property type="protein sequence ID" value="SCY38469.1"/>
    <property type="molecule type" value="Genomic_DNA"/>
</dbReference>
<dbReference type="AlphaFoldDB" id="A0A1G5FGS1"/>
<evidence type="ECO:0000313" key="2">
    <source>
        <dbReference type="EMBL" id="SCY38469.1"/>
    </source>
</evidence>
<organism evidence="2 3">
    <name type="scientific">Flavobacterium caeni</name>
    <dbReference type="NCBI Taxonomy" id="490189"/>
    <lineage>
        <taxon>Bacteria</taxon>
        <taxon>Pseudomonadati</taxon>
        <taxon>Bacteroidota</taxon>
        <taxon>Flavobacteriia</taxon>
        <taxon>Flavobacteriales</taxon>
        <taxon>Flavobacteriaceae</taxon>
        <taxon>Flavobacterium</taxon>
    </lineage>
</organism>
<evidence type="ECO:0000259" key="1">
    <source>
        <dbReference type="Pfam" id="PF21360"/>
    </source>
</evidence>
<reference evidence="2 3" key="1">
    <citation type="submission" date="2016-10" db="EMBL/GenBank/DDBJ databases">
        <authorList>
            <person name="de Groot N.N."/>
        </authorList>
    </citation>
    <scope>NUCLEOTIDE SEQUENCE [LARGE SCALE GENOMIC DNA]</scope>
    <source>
        <strain evidence="2 3">CGMCC 1.7031</strain>
    </source>
</reference>
<evidence type="ECO:0000313" key="3">
    <source>
        <dbReference type="Proteomes" id="UP000199354"/>
    </source>
</evidence>
<dbReference type="InterPro" id="IPR036291">
    <property type="entry name" value="NAD(P)-bd_dom_sf"/>
</dbReference>
<protein>
    <submittedName>
        <fullName evidence="2">Carbamoyl-phosphate synthase large subunit</fullName>
    </submittedName>
</protein>
<dbReference type="Gene3D" id="3.30.470.20">
    <property type="entry name" value="ATP-grasp fold, B domain"/>
    <property type="match status" value="1"/>
</dbReference>
<dbReference type="RefSeq" id="WP_091141477.1">
    <property type="nucleotide sequence ID" value="NZ_FMVF01000005.1"/>
</dbReference>
<feature type="domain" description="PylC N-terminal" evidence="1">
    <location>
        <begin position="27"/>
        <end position="97"/>
    </location>
</feature>
<dbReference type="Pfam" id="PF21360">
    <property type="entry name" value="PylC-like_N"/>
    <property type="match status" value="1"/>
</dbReference>
<dbReference type="STRING" id="490189.SAMN02927903_01289"/>
<keyword evidence="3" id="KW-1185">Reference proteome</keyword>
<dbReference type="Gene3D" id="3.40.50.20">
    <property type="match status" value="1"/>
</dbReference>
<sequence>MEKKTVLVTGTGGNVGQGVLRNIRSLGRDIRIVGTDVSGFTAGNHLCDATYAVPYSYDAAFIPAMAKIVRDEKVDLVIPTTDYEIYYLSRFKDQIDAVVVASDADTAQKYLDKYLTYQYHESLGIPFAKSWLPKDYDHSQTDIILKPREGRGSRGILINPANPTQFGDDCMIQPLHKGREITTAFYVKKDGSLHGLLTMERELSNGATSKSKVVREFDAALEPILSKMIAAGGLRGSLNLQSIVDANGTIIPFEVNCRISGTNSIRHNLGFQDVKYTLQEYLFDEQPDAVHTIDGIAIRLLYDVIYPNATNEQTLTNNQQGHIVY</sequence>
<dbReference type="SUPFAM" id="SSF51735">
    <property type="entry name" value="NAD(P)-binding Rossmann-fold domains"/>
    <property type="match status" value="1"/>
</dbReference>
<name>A0A1G5FGS1_9FLAO</name>